<keyword evidence="3" id="KW-1185">Reference proteome</keyword>
<reference evidence="2" key="1">
    <citation type="submission" date="2021-07" db="EMBL/GenBank/DDBJ databases">
        <authorList>
            <person name="Durling M."/>
        </authorList>
    </citation>
    <scope>NUCLEOTIDE SEQUENCE</scope>
</reference>
<keyword evidence="1" id="KW-1133">Transmembrane helix</keyword>
<accession>A0A9N9KM94</accession>
<gene>
    <name evidence="2" type="ORF">HYFRA_00007826</name>
</gene>
<evidence type="ECO:0000313" key="3">
    <source>
        <dbReference type="Proteomes" id="UP000696280"/>
    </source>
</evidence>
<dbReference type="EMBL" id="CAJVRL010000014">
    <property type="protein sequence ID" value="CAG8949593.1"/>
    <property type="molecule type" value="Genomic_DNA"/>
</dbReference>
<proteinExistence type="predicted"/>
<dbReference type="AlphaFoldDB" id="A0A9N9KM94"/>
<evidence type="ECO:0000256" key="1">
    <source>
        <dbReference type="SAM" id="Phobius"/>
    </source>
</evidence>
<sequence length="72" mass="7976">MPSYPIEPSVYAMQVLPALLCLRLLALVQHKSKNNGQYNGVVRLHPHFKAILELIVLSRASLARIAPQLEGS</sequence>
<comment type="caution">
    <text evidence="2">The sequence shown here is derived from an EMBL/GenBank/DDBJ whole genome shotgun (WGS) entry which is preliminary data.</text>
</comment>
<keyword evidence="1" id="KW-0812">Transmembrane</keyword>
<evidence type="ECO:0000313" key="2">
    <source>
        <dbReference type="EMBL" id="CAG8949593.1"/>
    </source>
</evidence>
<name>A0A9N9KM94_9HELO</name>
<feature type="transmembrane region" description="Helical" evidence="1">
    <location>
        <begin position="12"/>
        <end position="28"/>
    </location>
</feature>
<keyword evidence="1" id="KW-0472">Membrane</keyword>
<dbReference type="Proteomes" id="UP000696280">
    <property type="component" value="Unassembled WGS sequence"/>
</dbReference>
<organism evidence="2 3">
    <name type="scientific">Hymenoscyphus fraxineus</name>
    <dbReference type="NCBI Taxonomy" id="746836"/>
    <lineage>
        <taxon>Eukaryota</taxon>
        <taxon>Fungi</taxon>
        <taxon>Dikarya</taxon>
        <taxon>Ascomycota</taxon>
        <taxon>Pezizomycotina</taxon>
        <taxon>Leotiomycetes</taxon>
        <taxon>Helotiales</taxon>
        <taxon>Helotiaceae</taxon>
        <taxon>Hymenoscyphus</taxon>
    </lineage>
</organism>
<protein>
    <submittedName>
        <fullName evidence="2">Uncharacterized protein</fullName>
    </submittedName>
</protein>